<feature type="active site" evidence="2">
    <location>
        <position position="705"/>
    </location>
</feature>
<evidence type="ECO:0000256" key="1">
    <source>
        <dbReference type="ARBA" id="ARBA00022670"/>
    </source>
</evidence>
<evidence type="ECO:0000256" key="2">
    <source>
        <dbReference type="PROSITE-ProRule" id="PRU01122"/>
    </source>
</evidence>
<feature type="active site" evidence="2">
    <location>
        <position position="662"/>
    </location>
</feature>
<dbReference type="PRINTS" id="PR00830">
    <property type="entry name" value="ENDOLAPTASE"/>
</dbReference>
<dbReference type="InterPro" id="IPR008269">
    <property type="entry name" value="Lon_proteolytic"/>
</dbReference>
<gene>
    <name evidence="4" type="ordered locus">GNIT_2075</name>
</gene>
<dbReference type="PANTHER" id="PTHR10046">
    <property type="entry name" value="ATP DEPENDENT LON PROTEASE FAMILY MEMBER"/>
    <property type="match status" value="1"/>
</dbReference>
<dbReference type="Pfam" id="PF20437">
    <property type="entry name" value="LonC_helical"/>
    <property type="match status" value="1"/>
</dbReference>
<dbReference type="OrthoDB" id="9758568at2"/>
<evidence type="ECO:0000313" key="4">
    <source>
        <dbReference type="EMBL" id="AEP30183.1"/>
    </source>
</evidence>
<dbReference type="GO" id="GO:0004176">
    <property type="term" value="F:ATP-dependent peptidase activity"/>
    <property type="evidence" value="ECO:0007669"/>
    <property type="project" value="UniProtKB-UniRule"/>
</dbReference>
<dbReference type="Proteomes" id="UP000009282">
    <property type="component" value="Chromosome"/>
</dbReference>
<dbReference type="InterPro" id="IPR020568">
    <property type="entry name" value="Ribosomal_Su5_D2-typ_SF"/>
</dbReference>
<dbReference type="GO" id="GO:0006508">
    <property type="term" value="P:proteolysis"/>
    <property type="evidence" value="ECO:0007669"/>
    <property type="project" value="UniProtKB-KW"/>
</dbReference>
<dbReference type="AlphaFoldDB" id="G4QGZ5"/>
<dbReference type="Pfam" id="PF05362">
    <property type="entry name" value="Lon_C"/>
    <property type="match status" value="1"/>
</dbReference>
<proteinExistence type="inferred from homology"/>
<keyword evidence="2" id="KW-0378">Hydrolase</keyword>
<dbReference type="EC" id="3.4.21.53" evidence="2"/>
<dbReference type="Gene3D" id="1.10.8.60">
    <property type="match status" value="1"/>
</dbReference>
<dbReference type="RefSeq" id="WP_014109057.1">
    <property type="nucleotide sequence ID" value="NC_016041.1"/>
</dbReference>
<dbReference type="InterPro" id="IPR046844">
    <property type="entry name" value="Lon-like_helical"/>
</dbReference>
<dbReference type="Pfam" id="PF13654">
    <property type="entry name" value="AAA_32"/>
    <property type="match status" value="1"/>
</dbReference>
<dbReference type="InterPro" id="IPR046843">
    <property type="entry name" value="LonB_AAA-LID"/>
</dbReference>
<dbReference type="InterPro" id="IPR027065">
    <property type="entry name" value="Lon_Prtase"/>
</dbReference>
<dbReference type="GO" id="GO:0004252">
    <property type="term" value="F:serine-type endopeptidase activity"/>
    <property type="evidence" value="ECO:0007669"/>
    <property type="project" value="UniProtKB-UniRule"/>
</dbReference>
<keyword evidence="5" id="KW-1185">Reference proteome</keyword>
<dbReference type="EMBL" id="CP003060">
    <property type="protein sequence ID" value="AEP30183.1"/>
    <property type="molecule type" value="Genomic_DNA"/>
</dbReference>
<dbReference type="PROSITE" id="PS51786">
    <property type="entry name" value="LON_PROTEOLYTIC"/>
    <property type="match status" value="1"/>
</dbReference>
<dbReference type="eggNOG" id="COG1067">
    <property type="taxonomic scope" value="Bacteria"/>
</dbReference>
<sequence length="805" mass="89267">MVAKLSSIQQVMQKLSIAAADLSAGVNNEMFDIAMQSQAGETALIGQNRAKEALNFGLGVNSTGYNLYVMGEQATGRYTLVHNFINQRAHAQPTPNDWCYLNNFDDERQPIALQLPTSQSKAFVEDIESLLDELMDTFPAVFENPSYQRRKAAITRSNEQRYDKAIDEVEKIAFGKGIALIEENGTISFSPIIDGKPINDADFALRSDDERQVYYGLIDELEECLSEALIEVPLWQRESAEQLRKLKRDTAEQGIRPLLKELEHKHASDIAILKHLKQLKPHLIDTVTELLVPETKDEKQDDFDISAILVDTYVPNVLVRHSIDAGAPIVYESNPTHQNLFGKVEYTSVQGSVYTNYRMIVAGALHKANGGYLLLDADKFVDQPYVWESLKLALKFGQLKMELPQQDVGMVNSITQTPQVIPLKVKVILLGSRELYYALQDYDDEFKELFRVLVDFDHEIPLNQQNLNDFVARVKGHVQHIGLSGIDAEAMRRLLEHSLRLAEHQSKLSARFADVIELINEAQYFCFQQQQNQLEAIHIEAALAAKKNRTGRVSESLLEDIKEGHVLINTDGHAAGKVNGLTVLEVGDTAFGTPARITSTVYAGSSGVIDIEREVELGQSIHSKGVMLLTGYLGNKYAQFFPLTLSANIALEQSYGYIDGDSASLGELIALISALTELPVDQGLAVTGSINQYGEVQAVGGVNEKIEGYFSLCLQRGLNGKQGVIIPKSNALNLVLDSEIIEAVKQGLFHVYAVSSVDETLCLLMKKEAGELNVKGRYPKNSIHYQAVNRLYNIANIVNGGADDE</sequence>
<dbReference type="GO" id="GO:0030163">
    <property type="term" value="P:protein catabolic process"/>
    <property type="evidence" value="ECO:0007669"/>
    <property type="project" value="InterPro"/>
</dbReference>
<accession>G4QGZ5</accession>
<comment type="catalytic activity">
    <reaction evidence="2">
        <text>Hydrolysis of proteins in presence of ATP.</text>
        <dbReference type="EC" id="3.4.21.53"/>
    </reaction>
</comment>
<protein>
    <recommendedName>
        <fullName evidence="2">endopeptidase La</fullName>
        <ecNumber evidence="2">3.4.21.53</ecNumber>
    </recommendedName>
</protein>
<evidence type="ECO:0000313" key="5">
    <source>
        <dbReference type="Proteomes" id="UP000009282"/>
    </source>
</evidence>
<dbReference type="InterPro" id="IPR041699">
    <property type="entry name" value="AAA_32"/>
</dbReference>
<dbReference type="Gene3D" id="3.40.50.300">
    <property type="entry name" value="P-loop containing nucleotide triphosphate hydrolases"/>
    <property type="match status" value="2"/>
</dbReference>
<dbReference type="KEGG" id="gni:GNIT_2075"/>
<dbReference type="GO" id="GO:0005524">
    <property type="term" value="F:ATP binding"/>
    <property type="evidence" value="ECO:0007669"/>
    <property type="project" value="InterPro"/>
</dbReference>
<feature type="domain" description="Lon proteolytic" evidence="3">
    <location>
        <begin position="572"/>
        <end position="767"/>
    </location>
</feature>
<dbReference type="Gene3D" id="3.30.230.10">
    <property type="match status" value="1"/>
</dbReference>
<dbReference type="HOGENOM" id="CLU_014785_0_1_6"/>
<keyword evidence="1 2" id="KW-0645">Protease</keyword>
<dbReference type="InterPro" id="IPR027417">
    <property type="entry name" value="P-loop_NTPase"/>
</dbReference>
<keyword evidence="2" id="KW-0720">Serine protease</keyword>
<dbReference type="Pfam" id="PF20436">
    <property type="entry name" value="LonB_AAA-LID"/>
    <property type="match status" value="1"/>
</dbReference>
<organism evidence="4 5">
    <name type="scientific">Glaciecola nitratireducens (strain JCM 12485 / KCTC 12276 / FR1064)</name>
    <dbReference type="NCBI Taxonomy" id="1085623"/>
    <lineage>
        <taxon>Bacteria</taxon>
        <taxon>Pseudomonadati</taxon>
        <taxon>Pseudomonadota</taxon>
        <taxon>Gammaproteobacteria</taxon>
        <taxon>Alteromonadales</taxon>
        <taxon>Alteromonadaceae</taxon>
        <taxon>Brumicola</taxon>
    </lineage>
</organism>
<name>G4QGZ5_GLANF</name>
<comment type="similarity">
    <text evidence="2">Belongs to the peptidase S16 family.</text>
</comment>
<reference evidence="4 5" key="1">
    <citation type="journal article" date="2011" name="J. Bacteriol.">
        <title>Complete genome sequence of seawater bacterium Glaciecola nitratireducens FR1064T.</title>
        <authorList>
            <person name="Bian F."/>
            <person name="Qin Q.L."/>
            <person name="Xie B.B."/>
            <person name="Shu Y.L."/>
            <person name="Zhang X.Y."/>
            <person name="Yu Y."/>
            <person name="Chen B."/>
            <person name="Chen X.L."/>
            <person name="Zhou B.C."/>
            <person name="Zhang Y.Z."/>
        </authorList>
    </citation>
    <scope>NUCLEOTIDE SEQUENCE [LARGE SCALE GENOMIC DNA]</scope>
    <source>
        <strain evidence="5">JCM 12485 / KCTC 12276 / FR1064</strain>
    </source>
</reference>
<evidence type="ECO:0000259" key="3">
    <source>
        <dbReference type="PROSITE" id="PS51786"/>
    </source>
</evidence>
<dbReference type="SUPFAM" id="SSF54211">
    <property type="entry name" value="Ribosomal protein S5 domain 2-like"/>
    <property type="match status" value="1"/>
</dbReference>
<dbReference type="InterPro" id="IPR014721">
    <property type="entry name" value="Ribsml_uS5_D2-typ_fold_subgr"/>
</dbReference>